<dbReference type="Pfam" id="PF01569">
    <property type="entry name" value="PAP2"/>
    <property type="match status" value="1"/>
</dbReference>
<feature type="transmembrane region" description="Helical" evidence="1">
    <location>
        <begin position="197"/>
        <end position="218"/>
    </location>
</feature>
<evidence type="ECO:0000256" key="1">
    <source>
        <dbReference type="SAM" id="Phobius"/>
    </source>
</evidence>
<dbReference type="InterPro" id="IPR036938">
    <property type="entry name" value="PAP2/HPO_sf"/>
</dbReference>
<keyword evidence="1" id="KW-1133">Transmembrane helix</keyword>
<proteinExistence type="predicted"/>
<dbReference type="Gene3D" id="1.20.144.10">
    <property type="entry name" value="Phosphatidic acid phosphatase type 2/haloperoxidase"/>
    <property type="match status" value="2"/>
</dbReference>
<dbReference type="AlphaFoldDB" id="A0A6J4I046"/>
<feature type="transmembrane region" description="Helical" evidence="1">
    <location>
        <begin position="71"/>
        <end position="92"/>
    </location>
</feature>
<dbReference type="CDD" id="cd03392">
    <property type="entry name" value="PAP2_like_2"/>
    <property type="match status" value="1"/>
</dbReference>
<dbReference type="SUPFAM" id="SSF48317">
    <property type="entry name" value="Acid phosphatase/Vanadium-dependent haloperoxidase"/>
    <property type="match status" value="1"/>
</dbReference>
<feature type="transmembrane region" description="Helical" evidence="1">
    <location>
        <begin position="12"/>
        <end position="36"/>
    </location>
</feature>
<feature type="domain" description="Phosphatidic acid phosphatase type 2/haloperoxidase" evidence="2">
    <location>
        <begin position="103"/>
        <end position="212"/>
    </location>
</feature>
<accession>A0A6J4I046</accession>
<dbReference type="SMART" id="SM00014">
    <property type="entry name" value="acidPPc"/>
    <property type="match status" value="1"/>
</dbReference>
<evidence type="ECO:0000259" key="2">
    <source>
        <dbReference type="SMART" id="SM00014"/>
    </source>
</evidence>
<dbReference type="PANTHER" id="PTHR14969:SF13">
    <property type="entry name" value="AT30094P"/>
    <property type="match status" value="1"/>
</dbReference>
<evidence type="ECO:0000313" key="3">
    <source>
        <dbReference type="EMBL" id="CAA9238926.1"/>
    </source>
</evidence>
<organism evidence="3">
    <name type="scientific">uncultured Mycobacteriales bacterium</name>
    <dbReference type="NCBI Taxonomy" id="581187"/>
    <lineage>
        <taxon>Bacteria</taxon>
        <taxon>Bacillati</taxon>
        <taxon>Actinomycetota</taxon>
        <taxon>Actinomycetes</taxon>
        <taxon>Mycobacteriales</taxon>
        <taxon>environmental samples</taxon>
    </lineage>
</organism>
<protein>
    <recommendedName>
        <fullName evidence="2">Phosphatidic acid phosphatase type 2/haloperoxidase domain-containing protein</fullName>
    </recommendedName>
</protein>
<dbReference type="PANTHER" id="PTHR14969">
    <property type="entry name" value="SPHINGOSINE-1-PHOSPHATE PHOSPHOHYDROLASE"/>
    <property type="match status" value="1"/>
</dbReference>
<dbReference type="InterPro" id="IPR000326">
    <property type="entry name" value="PAP2/HPO"/>
</dbReference>
<name>A0A6J4I046_9ACTN</name>
<keyword evidence="1" id="KW-0812">Transmembrane</keyword>
<gene>
    <name evidence="3" type="ORF">AVDCRST_MAG41-1304</name>
</gene>
<feature type="transmembrane region" description="Helical" evidence="1">
    <location>
        <begin position="99"/>
        <end position="117"/>
    </location>
</feature>
<reference evidence="3" key="1">
    <citation type="submission" date="2020-02" db="EMBL/GenBank/DDBJ databases">
        <authorList>
            <person name="Meier V. D."/>
        </authorList>
    </citation>
    <scope>NUCLEOTIDE SEQUENCE</scope>
    <source>
        <strain evidence="3">AVDCRST_MAG41</strain>
    </source>
</reference>
<dbReference type="EMBL" id="CADCTP010000126">
    <property type="protein sequence ID" value="CAA9238926.1"/>
    <property type="molecule type" value="Genomic_DNA"/>
</dbReference>
<feature type="transmembrane region" description="Helical" evidence="1">
    <location>
        <begin position="145"/>
        <end position="163"/>
    </location>
</feature>
<feature type="transmembrane region" description="Helical" evidence="1">
    <location>
        <begin position="170"/>
        <end position="191"/>
    </location>
</feature>
<keyword evidence="1" id="KW-0472">Membrane</keyword>
<sequence length="245" mass="26068">MTTVTRADRRLVGRMAVALVATLGLGVPFLLLALLVRGEWGPLVDLDTAVAERLNGVAVRQDWLVDLMQDVSFVLGPWVLRPAVTVLAVVLLVRRRQRLGWWVLVALWAGALLGVVLKEVVDRARPQLTDAVASEGGRSFPSGHALGATIAIGLLALVLGTLISRRARILLWVGAALAVLLVSLSRLVLGVHYLSDVTAGMVLGVAWLAGTAAAFHAWRRDVGLPDAPMDELEPELADGAPEPSA</sequence>